<dbReference type="RefSeq" id="WP_116687339.1">
    <property type="nucleotide sequence ID" value="NZ_CAWNYD010000004.1"/>
</dbReference>
<organism evidence="1 2">
    <name type="scientific">Pelagibaculum spongiae</name>
    <dbReference type="NCBI Taxonomy" id="2080658"/>
    <lineage>
        <taxon>Bacteria</taxon>
        <taxon>Pseudomonadati</taxon>
        <taxon>Pseudomonadota</taxon>
        <taxon>Gammaproteobacteria</taxon>
        <taxon>Oceanospirillales</taxon>
        <taxon>Pelagibaculum</taxon>
    </lineage>
</organism>
<comment type="caution">
    <text evidence="1">The sequence shown here is derived from an EMBL/GenBank/DDBJ whole genome shotgun (WGS) entry which is preliminary data.</text>
</comment>
<evidence type="ECO:0000313" key="2">
    <source>
        <dbReference type="Proteomes" id="UP000244906"/>
    </source>
</evidence>
<sequence length="60" mass="7117">MQVKARIIAQEVNNQTRLEMYRQRLDLYSQCNKQMSAIEFPVLVDRCLPLPSRIRHQLSS</sequence>
<reference evidence="1 2" key="1">
    <citation type="submission" date="2018-04" db="EMBL/GenBank/DDBJ databases">
        <title>Thalassorhabdus spongiae gen. nov., sp. nov., isolated from a marine sponge in South-West Iceland.</title>
        <authorList>
            <person name="Knobloch S."/>
            <person name="Daussin A."/>
            <person name="Johannsson R."/>
            <person name="Marteinsson V.T."/>
        </authorList>
    </citation>
    <scope>NUCLEOTIDE SEQUENCE [LARGE SCALE GENOMIC DNA]</scope>
    <source>
        <strain evidence="1 2">Hp12</strain>
    </source>
</reference>
<accession>A0A2V1GTF5</accession>
<name>A0A2V1GTF5_9GAMM</name>
<dbReference type="EMBL" id="QDDL01000004">
    <property type="protein sequence ID" value="PVZ68955.1"/>
    <property type="molecule type" value="Genomic_DNA"/>
</dbReference>
<proteinExistence type="predicted"/>
<dbReference type="AlphaFoldDB" id="A0A2V1GTF5"/>
<dbReference type="Proteomes" id="UP000244906">
    <property type="component" value="Unassembled WGS sequence"/>
</dbReference>
<keyword evidence="2" id="KW-1185">Reference proteome</keyword>
<evidence type="ECO:0000313" key="1">
    <source>
        <dbReference type="EMBL" id="PVZ68955.1"/>
    </source>
</evidence>
<protein>
    <submittedName>
        <fullName evidence="1">Uncharacterized protein</fullName>
    </submittedName>
</protein>
<gene>
    <name evidence="1" type="ORF">DC094_11965</name>
</gene>